<evidence type="ECO:0000256" key="11">
    <source>
        <dbReference type="PROSITE-ProRule" id="PRU01360"/>
    </source>
</evidence>
<feature type="chain" id="PRO_5016419150" evidence="13">
    <location>
        <begin position="32"/>
        <end position="1122"/>
    </location>
</feature>
<keyword evidence="17" id="KW-1185">Reference proteome</keyword>
<evidence type="ECO:0000259" key="14">
    <source>
        <dbReference type="Pfam" id="PF00593"/>
    </source>
</evidence>
<dbReference type="InterPro" id="IPR037066">
    <property type="entry name" value="Plug_dom_sf"/>
</dbReference>
<keyword evidence="6" id="KW-0408">Iron</keyword>
<keyword evidence="13" id="KW-0732">Signal</keyword>
<proteinExistence type="inferred from homology"/>
<dbReference type="PANTHER" id="PTHR32552:SF81">
    <property type="entry name" value="TONB-DEPENDENT OUTER MEMBRANE RECEPTOR"/>
    <property type="match status" value="1"/>
</dbReference>
<dbReference type="NCBIfam" id="TIGR04057">
    <property type="entry name" value="SusC_RagA_signa"/>
    <property type="match status" value="1"/>
</dbReference>
<feature type="domain" description="TonB-dependent receptor plug" evidence="15">
    <location>
        <begin position="230"/>
        <end position="336"/>
    </location>
</feature>
<feature type="domain" description="TonB-dependent receptor-like beta-barrel" evidence="14">
    <location>
        <begin position="522"/>
        <end position="1076"/>
    </location>
</feature>
<dbReference type="Gene3D" id="2.60.40.1120">
    <property type="entry name" value="Carboxypeptidase-like, regulatory domain"/>
    <property type="match status" value="1"/>
</dbReference>
<name>A0A316AKW5_9BACT</name>
<evidence type="ECO:0000256" key="10">
    <source>
        <dbReference type="ARBA" id="ARBA00023237"/>
    </source>
</evidence>
<organism evidence="16 17">
    <name type="scientific">Dyadobacter jejuensis</name>
    <dbReference type="NCBI Taxonomy" id="1082580"/>
    <lineage>
        <taxon>Bacteria</taxon>
        <taxon>Pseudomonadati</taxon>
        <taxon>Bacteroidota</taxon>
        <taxon>Cytophagia</taxon>
        <taxon>Cytophagales</taxon>
        <taxon>Spirosomataceae</taxon>
        <taxon>Dyadobacter</taxon>
    </lineage>
</organism>
<keyword evidence="2 11" id="KW-0813">Transport</keyword>
<dbReference type="SUPFAM" id="SSF49464">
    <property type="entry name" value="Carboxypeptidase regulatory domain-like"/>
    <property type="match status" value="1"/>
</dbReference>
<evidence type="ECO:0000256" key="3">
    <source>
        <dbReference type="ARBA" id="ARBA00022452"/>
    </source>
</evidence>
<dbReference type="RefSeq" id="WP_109674610.1">
    <property type="nucleotide sequence ID" value="NZ_QGDT01000005.1"/>
</dbReference>
<keyword evidence="3 11" id="KW-1134">Transmembrane beta strand</keyword>
<gene>
    <name evidence="16" type="ORF">CLV98_105198</name>
</gene>
<dbReference type="InterPro" id="IPR008969">
    <property type="entry name" value="CarboxyPept-like_regulatory"/>
</dbReference>
<dbReference type="GO" id="GO:0006826">
    <property type="term" value="P:iron ion transport"/>
    <property type="evidence" value="ECO:0007669"/>
    <property type="project" value="UniProtKB-KW"/>
</dbReference>
<dbReference type="Proteomes" id="UP000245880">
    <property type="component" value="Unassembled WGS sequence"/>
</dbReference>
<dbReference type="FunFam" id="2.170.130.10:FF:000008">
    <property type="entry name" value="SusC/RagA family TonB-linked outer membrane protein"/>
    <property type="match status" value="1"/>
</dbReference>
<dbReference type="PANTHER" id="PTHR32552">
    <property type="entry name" value="FERRICHROME IRON RECEPTOR-RELATED"/>
    <property type="match status" value="1"/>
</dbReference>
<evidence type="ECO:0000256" key="9">
    <source>
        <dbReference type="ARBA" id="ARBA00023136"/>
    </source>
</evidence>
<keyword evidence="9 11" id="KW-0472">Membrane</keyword>
<evidence type="ECO:0000256" key="2">
    <source>
        <dbReference type="ARBA" id="ARBA00022448"/>
    </source>
</evidence>
<evidence type="ECO:0000256" key="6">
    <source>
        <dbReference type="ARBA" id="ARBA00023004"/>
    </source>
</evidence>
<dbReference type="Gene3D" id="2.40.170.20">
    <property type="entry name" value="TonB-dependent receptor, beta-barrel domain"/>
    <property type="match status" value="1"/>
</dbReference>
<dbReference type="InterPro" id="IPR000531">
    <property type="entry name" value="Beta-barrel_TonB"/>
</dbReference>
<dbReference type="InterPro" id="IPR039426">
    <property type="entry name" value="TonB-dep_rcpt-like"/>
</dbReference>
<evidence type="ECO:0000313" key="17">
    <source>
        <dbReference type="Proteomes" id="UP000245880"/>
    </source>
</evidence>
<evidence type="ECO:0000313" key="16">
    <source>
        <dbReference type="EMBL" id="PWJ58018.1"/>
    </source>
</evidence>
<dbReference type="Pfam" id="PF00593">
    <property type="entry name" value="TonB_dep_Rec_b-barrel"/>
    <property type="match status" value="1"/>
</dbReference>
<accession>A0A316AKW5</accession>
<keyword evidence="8 12" id="KW-0798">TonB box</keyword>
<sequence length="1122" mass="121491">MEKVFSYLKLWGKILCLPLLVALLLPSTTMAAANNHQELLNIRVSLEIRDQNVKSVLQIIEKQADVRFSYSPQIVPIKKIVSVKANNKRLGDLLDDLLLPLNVKYLVSGNQIILQKEIKPVPASQPKAGTANSASIRAVKGISGTVKDEKGEGLPGVSIVVKGTQIGTISNVDGSYKLEVPEDKHVIAFSFLGYLPLELDIRTATSFDVALEPDTQTLDDVVVIGYGTQKKSDVTGSVATVSGKDVVKTTAAGVDQALQGRVAGVTVTANSGSPGSAVTVKVRGVGTVGNSSPLYVVDGVPLSSILSLNMQDVESINILKDASASAIYGSRAANGVVLITTKQGTSGKTQISYSGSIGVQSSWKKLDVLNAQQWATLYNEASVNDGLPINPELTDPASLPSYDWTKLAYQNGVIQNHQLSVAGGSDKGKYYLSINNLKQDGIIKTTGYERLSLRSNNSYKLTDRIEVGSSLSYSHSTRTSSGGEAGIEIDNRLAYQGYVMDPVTAIYKADGSENTSPYRTNSISPLVQMNYNKTKAYENYLYANGFIKIDLAEGLFLRSNYAVTKGDNFGDNFLPAYFASGYQSRKVNTYSSNRATTTYNVWTSTLNYAKDFNSHHLDAMLGYETQATKYNFITASRNDIPTSITNPTLGSGNIGSASNGGTQSASQLISFFGRVNYSFDNRYYVTANLRRDGSSRFGPSNKWGLFPSFAAGWDITNEKFFHSNLINLLKLRGGYGEIGNQNFADYAYFQTISTGSNVTFGSPEILNPGLAPQSQGNPNLKWETAKSTNIGVDIGLFRNQLNVTADYFVKYTSDMILRLPVVDIVGLVTPPYQNAGKMKNSGVELSANYRKDFGGLKLDVGGNISFIRNKVMNLGPAGNSIQVKGLINYAPIGITQVGGSVGSFIGYRADGLLQTQAEVDASSQPTAKPGDVKYVDINKDGQIDGSDRTIIGSPLPKATYGINLGLEFKNFDLSALFQGSQGNQIYSLVDYAMDGNVTTNSTTAILNRWTGPGTSNSIPRLTRIYNGQNVMPSSRFVHDGSYLRLKNLQLGYNFKPELLQAIHIEKLRLYLGAQNLLTWTKYLGLDPEIGNDPNANSPLDLGMDRGTYPQARAFLVGLNVTF</sequence>
<evidence type="ECO:0000256" key="12">
    <source>
        <dbReference type="RuleBase" id="RU003357"/>
    </source>
</evidence>
<dbReference type="InterPro" id="IPR023997">
    <property type="entry name" value="TonB-dep_OMP_SusC/RagA_CS"/>
</dbReference>
<protein>
    <submittedName>
        <fullName evidence="16">TonB-linked SusC/RagA family outer membrane protein</fullName>
    </submittedName>
</protein>
<keyword evidence="10 11" id="KW-0998">Cell outer membrane</keyword>
<dbReference type="OrthoDB" id="9768177at2"/>
<feature type="signal peptide" evidence="13">
    <location>
        <begin position="1"/>
        <end position="31"/>
    </location>
</feature>
<dbReference type="Pfam" id="PF07715">
    <property type="entry name" value="Plug"/>
    <property type="match status" value="1"/>
</dbReference>
<dbReference type="InterPro" id="IPR012910">
    <property type="entry name" value="Plug_dom"/>
</dbReference>
<dbReference type="SUPFAM" id="SSF56935">
    <property type="entry name" value="Porins"/>
    <property type="match status" value="1"/>
</dbReference>
<dbReference type="NCBIfam" id="TIGR04056">
    <property type="entry name" value="OMP_RagA_SusC"/>
    <property type="match status" value="1"/>
</dbReference>
<evidence type="ECO:0000256" key="7">
    <source>
        <dbReference type="ARBA" id="ARBA00023065"/>
    </source>
</evidence>
<dbReference type="InterPro" id="IPR023996">
    <property type="entry name" value="TonB-dep_OMP_SusC/RagA"/>
</dbReference>
<evidence type="ECO:0000259" key="15">
    <source>
        <dbReference type="Pfam" id="PF07715"/>
    </source>
</evidence>
<evidence type="ECO:0000256" key="8">
    <source>
        <dbReference type="ARBA" id="ARBA00023077"/>
    </source>
</evidence>
<reference evidence="16 17" key="1">
    <citation type="submission" date="2018-03" db="EMBL/GenBank/DDBJ databases">
        <title>Genomic Encyclopedia of Archaeal and Bacterial Type Strains, Phase II (KMG-II): from individual species to whole genera.</title>
        <authorList>
            <person name="Goeker M."/>
        </authorList>
    </citation>
    <scope>NUCLEOTIDE SEQUENCE [LARGE SCALE GENOMIC DNA]</scope>
    <source>
        <strain evidence="16 17">DSM 100346</strain>
    </source>
</reference>
<evidence type="ECO:0000256" key="4">
    <source>
        <dbReference type="ARBA" id="ARBA00022496"/>
    </source>
</evidence>
<keyword evidence="7" id="KW-0406">Ion transport</keyword>
<evidence type="ECO:0000256" key="13">
    <source>
        <dbReference type="SAM" id="SignalP"/>
    </source>
</evidence>
<dbReference type="Gene3D" id="2.170.130.10">
    <property type="entry name" value="TonB-dependent receptor, plug domain"/>
    <property type="match status" value="1"/>
</dbReference>
<dbReference type="Pfam" id="PF13715">
    <property type="entry name" value="CarbopepD_reg_2"/>
    <property type="match status" value="1"/>
</dbReference>
<evidence type="ECO:0000256" key="5">
    <source>
        <dbReference type="ARBA" id="ARBA00022692"/>
    </source>
</evidence>
<dbReference type="AlphaFoldDB" id="A0A316AKW5"/>
<dbReference type="GO" id="GO:0009279">
    <property type="term" value="C:cell outer membrane"/>
    <property type="evidence" value="ECO:0007669"/>
    <property type="project" value="UniProtKB-SubCell"/>
</dbReference>
<comment type="subcellular location">
    <subcellularLocation>
        <location evidence="1 11">Cell outer membrane</location>
        <topology evidence="1 11">Multi-pass membrane protein</topology>
    </subcellularLocation>
</comment>
<dbReference type="PROSITE" id="PS52016">
    <property type="entry name" value="TONB_DEPENDENT_REC_3"/>
    <property type="match status" value="1"/>
</dbReference>
<evidence type="ECO:0000256" key="1">
    <source>
        <dbReference type="ARBA" id="ARBA00004571"/>
    </source>
</evidence>
<comment type="similarity">
    <text evidence="11 12">Belongs to the TonB-dependent receptor family.</text>
</comment>
<dbReference type="InterPro" id="IPR036942">
    <property type="entry name" value="Beta-barrel_TonB_sf"/>
</dbReference>
<dbReference type="EMBL" id="QGDT01000005">
    <property type="protein sequence ID" value="PWJ58018.1"/>
    <property type="molecule type" value="Genomic_DNA"/>
</dbReference>
<keyword evidence="4" id="KW-0410">Iron transport</keyword>
<keyword evidence="5 11" id="KW-0812">Transmembrane</keyword>
<comment type="caution">
    <text evidence="16">The sequence shown here is derived from an EMBL/GenBank/DDBJ whole genome shotgun (WGS) entry which is preliminary data.</text>
</comment>